<reference evidence="2 3" key="1">
    <citation type="submission" date="2020-02" db="EMBL/GenBank/DDBJ databases">
        <authorList>
            <person name="Ferguson B K."/>
        </authorList>
    </citation>
    <scope>NUCLEOTIDE SEQUENCE [LARGE SCALE GENOMIC DNA]</scope>
</reference>
<keyword evidence="3" id="KW-1185">Reference proteome</keyword>
<feature type="compositionally biased region" description="Low complexity" evidence="1">
    <location>
        <begin position="119"/>
        <end position="128"/>
    </location>
</feature>
<dbReference type="EMBL" id="CADCXV010000738">
    <property type="protein sequence ID" value="CAB0034225.1"/>
    <property type="molecule type" value="Genomic_DNA"/>
</dbReference>
<name>A0A6H5IA15_9HYME</name>
<protein>
    <submittedName>
        <fullName evidence="2">Uncharacterized protein</fullName>
    </submittedName>
</protein>
<evidence type="ECO:0000313" key="3">
    <source>
        <dbReference type="Proteomes" id="UP000479190"/>
    </source>
</evidence>
<proteinExistence type="predicted"/>
<gene>
    <name evidence="2" type="ORF">TBRA_LOCUS6123</name>
</gene>
<evidence type="ECO:0000313" key="2">
    <source>
        <dbReference type="EMBL" id="CAB0034225.1"/>
    </source>
</evidence>
<dbReference type="AlphaFoldDB" id="A0A6H5IA15"/>
<evidence type="ECO:0000256" key="1">
    <source>
        <dbReference type="SAM" id="MobiDB-lite"/>
    </source>
</evidence>
<sequence length="134" mass="15311">MQGHARSYTRGVLSYNWLASKRAIYRCAREFKDVPSFYYPSGSFRGIQHRYMSMKTRQHEWQVYIYVAEAARARLPRSAASRAECAARARCSHQRVVDPRRRQAPDPSSSQALPRVRFSTAASSTTSAGHSPRE</sequence>
<feature type="compositionally biased region" description="Basic and acidic residues" evidence="1">
    <location>
        <begin position="95"/>
        <end position="104"/>
    </location>
</feature>
<feature type="region of interest" description="Disordered" evidence="1">
    <location>
        <begin position="91"/>
        <end position="134"/>
    </location>
</feature>
<organism evidence="2 3">
    <name type="scientific">Trichogramma brassicae</name>
    <dbReference type="NCBI Taxonomy" id="86971"/>
    <lineage>
        <taxon>Eukaryota</taxon>
        <taxon>Metazoa</taxon>
        <taxon>Ecdysozoa</taxon>
        <taxon>Arthropoda</taxon>
        <taxon>Hexapoda</taxon>
        <taxon>Insecta</taxon>
        <taxon>Pterygota</taxon>
        <taxon>Neoptera</taxon>
        <taxon>Endopterygota</taxon>
        <taxon>Hymenoptera</taxon>
        <taxon>Apocrita</taxon>
        <taxon>Proctotrupomorpha</taxon>
        <taxon>Chalcidoidea</taxon>
        <taxon>Trichogrammatidae</taxon>
        <taxon>Trichogramma</taxon>
    </lineage>
</organism>
<accession>A0A6H5IA15</accession>
<dbReference type="Proteomes" id="UP000479190">
    <property type="component" value="Unassembled WGS sequence"/>
</dbReference>